<organism evidence="2 3">
    <name type="scientific">Diploscapter pachys</name>
    <dbReference type="NCBI Taxonomy" id="2018661"/>
    <lineage>
        <taxon>Eukaryota</taxon>
        <taxon>Metazoa</taxon>
        <taxon>Ecdysozoa</taxon>
        <taxon>Nematoda</taxon>
        <taxon>Chromadorea</taxon>
        <taxon>Rhabditida</taxon>
        <taxon>Rhabditina</taxon>
        <taxon>Rhabditomorpha</taxon>
        <taxon>Rhabditoidea</taxon>
        <taxon>Rhabditidae</taxon>
        <taxon>Diploscapter</taxon>
    </lineage>
</organism>
<protein>
    <submittedName>
        <fullName evidence="2">Uncharacterized protein</fullName>
    </submittedName>
</protein>
<dbReference type="EMBL" id="LIAE01007151">
    <property type="protein sequence ID" value="PAV81606.1"/>
    <property type="molecule type" value="Genomic_DNA"/>
</dbReference>
<sequence length="104" mass="11211">MSLPQRPLLASPAVTMDSDKPPRLSSNGVFPPFSPFMVPTSSPSLFPQLPLFAQQFQQIYNSLMQNPLLFSGNNSAQQSPTVQSDLSPISDEASGRSESPSVKS</sequence>
<feature type="compositionally biased region" description="Polar residues" evidence="1">
    <location>
        <begin position="71"/>
        <end position="87"/>
    </location>
</feature>
<proteinExistence type="predicted"/>
<dbReference type="Proteomes" id="UP000218231">
    <property type="component" value="Unassembled WGS sequence"/>
</dbReference>
<name>A0A2A2L5T4_9BILA</name>
<evidence type="ECO:0000313" key="2">
    <source>
        <dbReference type="EMBL" id="PAV81606.1"/>
    </source>
</evidence>
<evidence type="ECO:0000313" key="3">
    <source>
        <dbReference type="Proteomes" id="UP000218231"/>
    </source>
</evidence>
<accession>A0A2A2L5T4</accession>
<dbReference type="AlphaFoldDB" id="A0A2A2L5T4"/>
<reference evidence="2 3" key="1">
    <citation type="journal article" date="2017" name="Curr. Biol.">
        <title>Genome architecture and evolution of a unichromosomal asexual nematode.</title>
        <authorList>
            <person name="Fradin H."/>
            <person name="Zegar C."/>
            <person name="Gutwein M."/>
            <person name="Lucas J."/>
            <person name="Kovtun M."/>
            <person name="Corcoran D."/>
            <person name="Baugh L.R."/>
            <person name="Kiontke K."/>
            <person name="Gunsalus K."/>
            <person name="Fitch D.H."/>
            <person name="Piano F."/>
        </authorList>
    </citation>
    <scope>NUCLEOTIDE SEQUENCE [LARGE SCALE GENOMIC DNA]</scope>
    <source>
        <strain evidence="2">PF1309</strain>
    </source>
</reference>
<gene>
    <name evidence="2" type="ORF">WR25_03092</name>
</gene>
<evidence type="ECO:0000256" key="1">
    <source>
        <dbReference type="SAM" id="MobiDB-lite"/>
    </source>
</evidence>
<keyword evidence="3" id="KW-1185">Reference proteome</keyword>
<comment type="caution">
    <text evidence="2">The sequence shown here is derived from an EMBL/GenBank/DDBJ whole genome shotgun (WGS) entry which is preliminary data.</text>
</comment>
<feature type="region of interest" description="Disordered" evidence="1">
    <location>
        <begin position="70"/>
        <end position="104"/>
    </location>
</feature>
<dbReference type="STRING" id="2018661.A0A2A2L5T4"/>
<feature type="region of interest" description="Disordered" evidence="1">
    <location>
        <begin position="1"/>
        <end position="27"/>
    </location>
</feature>